<dbReference type="GO" id="GO:0016787">
    <property type="term" value="F:hydrolase activity"/>
    <property type="evidence" value="ECO:0007669"/>
    <property type="project" value="UniProtKB-KW"/>
</dbReference>
<dbReference type="KEGG" id="csol:105364847"/>
<keyword evidence="13" id="KW-1185">Reference proteome</keyword>
<keyword evidence="3" id="KW-0132">Cell division</keyword>
<evidence type="ECO:0000256" key="6">
    <source>
        <dbReference type="ARBA" id="ARBA00023254"/>
    </source>
</evidence>
<dbReference type="InterPro" id="IPR038718">
    <property type="entry name" value="SNF2-like_sf"/>
</dbReference>
<evidence type="ECO:0000256" key="5">
    <source>
        <dbReference type="ARBA" id="ARBA00022801"/>
    </source>
</evidence>
<feature type="region of interest" description="Disordered" evidence="10">
    <location>
        <begin position="55"/>
        <end position="82"/>
    </location>
</feature>
<feature type="compositionally biased region" description="Low complexity" evidence="10">
    <location>
        <begin position="62"/>
        <end position="72"/>
    </location>
</feature>
<dbReference type="SMART" id="SM00487">
    <property type="entry name" value="DEXDc"/>
    <property type="match status" value="1"/>
</dbReference>
<evidence type="ECO:0000256" key="10">
    <source>
        <dbReference type="SAM" id="MobiDB-lite"/>
    </source>
</evidence>
<dbReference type="GO" id="GO:0005634">
    <property type="term" value="C:nucleus"/>
    <property type="evidence" value="ECO:0007669"/>
    <property type="project" value="TreeGrafter"/>
</dbReference>
<dbReference type="InterPro" id="IPR049730">
    <property type="entry name" value="SNF2/RAD54-like_C"/>
</dbReference>
<gene>
    <name evidence="14" type="primary">LOC105364847</name>
</gene>
<dbReference type="PANTHER" id="PTHR45629:SF7">
    <property type="entry name" value="DNA EXCISION REPAIR PROTEIN ERCC-6-RELATED"/>
    <property type="match status" value="1"/>
</dbReference>
<evidence type="ECO:0000256" key="4">
    <source>
        <dbReference type="ARBA" id="ARBA00022776"/>
    </source>
</evidence>
<proteinExistence type="predicted"/>
<dbReference type="GO" id="GO:0007131">
    <property type="term" value="P:reciprocal meiotic recombination"/>
    <property type="evidence" value="ECO:0007669"/>
    <property type="project" value="TreeGrafter"/>
</dbReference>
<protein>
    <recommendedName>
        <fullName evidence="2">DNA repair and recombination protein RAD54-like</fullName>
    </recommendedName>
    <alternativeName>
        <fullName evidence="9">Protein okra</fullName>
    </alternativeName>
</protein>
<dbReference type="Proteomes" id="UP000695007">
    <property type="component" value="Unplaced"/>
</dbReference>
<feature type="domain" description="Helicase ATP-binding" evidence="11">
    <location>
        <begin position="252"/>
        <end position="418"/>
    </location>
</feature>
<keyword evidence="6" id="KW-0469">Meiosis</keyword>
<dbReference type="Pfam" id="PF00176">
    <property type="entry name" value="SNF2-rel_dom"/>
    <property type="match status" value="1"/>
</dbReference>
<dbReference type="AlphaFoldDB" id="A0AAJ7DYK8"/>
<keyword evidence="4" id="KW-0498">Mitosis</keyword>
<dbReference type="SUPFAM" id="SSF52540">
    <property type="entry name" value="P-loop containing nucleoside triphosphate hydrolases"/>
    <property type="match status" value="2"/>
</dbReference>
<dbReference type="PANTHER" id="PTHR45629">
    <property type="entry name" value="SNF2/RAD54 FAMILY MEMBER"/>
    <property type="match status" value="1"/>
</dbReference>
<dbReference type="CDD" id="cd18004">
    <property type="entry name" value="DEXHc_RAD54"/>
    <property type="match status" value="1"/>
</dbReference>
<dbReference type="InterPro" id="IPR050496">
    <property type="entry name" value="SNF2_RAD54_helicase_repair"/>
</dbReference>
<dbReference type="InterPro" id="IPR027417">
    <property type="entry name" value="P-loop_NTPase"/>
</dbReference>
<keyword evidence="5" id="KW-0378">Hydrolase</keyword>
<dbReference type="FunFam" id="3.40.50.10810:FF:000020">
    <property type="entry name" value="DNA repair and recombination protein RAD54B"/>
    <property type="match status" value="1"/>
</dbReference>
<dbReference type="SMART" id="SM00490">
    <property type="entry name" value="HELICc"/>
    <property type="match status" value="1"/>
</dbReference>
<evidence type="ECO:0000256" key="7">
    <source>
        <dbReference type="ARBA" id="ARBA00023306"/>
    </source>
</evidence>
<evidence type="ECO:0000256" key="2">
    <source>
        <dbReference type="ARBA" id="ARBA00015341"/>
    </source>
</evidence>
<sequence length="829" mass="95932">MNKNNRLGCIKFRELNNQKGKSDEKQTRRNHLIITPDVLKLFTETCKTASKEINSNDEFEQENSSHNFFENNSESEHLQPKNNANEKKIYNVLIGKISSRKHKKWDNDGILEIVGKNADIDGKFIGKTIVKPETIEEGFRFHLGEKEIEIVELTLFNDFVQSRPTTILENNEIVEPPVKKTKRLNEIPVLSGSSLHFNYEPLIMPQMPLDAKCFQQNDEWKLHEVCVDPCLVSVLRPHQREGIVFLYKCIMGINNSDYKGAILADEMGLGKTLQCISLVWTLLKKGPYGKPVLKRVLIIAPSTLCENWNKEFKQWLGSIKITPYIVSNKNTIKNFTKIPRASIMIISYEMFVRNTGTVNNLNFELLICDEGHRLKNSEVKTLKLLNQLNCKRRILITGTPVQNDLQEFYTIANFVNPGIFGNYSEYKSYYEQIIVTSHYTTVEEKMLLGQERAKELFEKSKTFILRRTNNLINKYLPQKHEVVIFCRPTHEQICLYKLITDYWFNRTTMGRSTMSLNVIIALKKVCNHPCFFTNEKSNVLDEIMSSIPTNLFKTNTSFSYSSKMKIVQAIFEALKITEEKLVLVSYFTQTLDFLEKICYIEGLQFYRLDGSTALTSRTKIIEQFNSKDNYHRIFLLSAKAGGIGLNLIGASRLILFDSDWNPANDIQAMARIWRDGQKRSVYIYRLLTTGTIEEKIYQRQISKTRLSEAVIDANHIASVKISIDELKNLFSLDSKTLSVTHDLMECSCKGCGDIPYKIDKNSSLKYSRDFQFNFVTKKSEQQTTINHLLDWQHYKPPISFDLMKELMLQEVQEHISFIFKNTIKKLNNA</sequence>
<keyword evidence="7" id="KW-0131">Cell cycle</keyword>
<evidence type="ECO:0000256" key="1">
    <source>
        <dbReference type="ARBA" id="ARBA00011467"/>
    </source>
</evidence>
<dbReference type="InterPro" id="IPR001650">
    <property type="entry name" value="Helicase_C-like"/>
</dbReference>
<evidence type="ECO:0000313" key="14">
    <source>
        <dbReference type="RefSeq" id="XP_011501179.1"/>
    </source>
</evidence>
<dbReference type="Gene3D" id="3.40.50.300">
    <property type="entry name" value="P-loop containing nucleotide triphosphate hydrolases"/>
    <property type="match status" value="1"/>
</dbReference>
<evidence type="ECO:0000259" key="11">
    <source>
        <dbReference type="PROSITE" id="PS51192"/>
    </source>
</evidence>
<organism evidence="13 14">
    <name type="scientific">Ceratosolen solmsi marchali</name>
    <dbReference type="NCBI Taxonomy" id="326594"/>
    <lineage>
        <taxon>Eukaryota</taxon>
        <taxon>Metazoa</taxon>
        <taxon>Ecdysozoa</taxon>
        <taxon>Arthropoda</taxon>
        <taxon>Hexapoda</taxon>
        <taxon>Insecta</taxon>
        <taxon>Pterygota</taxon>
        <taxon>Neoptera</taxon>
        <taxon>Endopterygota</taxon>
        <taxon>Hymenoptera</taxon>
        <taxon>Apocrita</taxon>
        <taxon>Proctotrupomorpha</taxon>
        <taxon>Chalcidoidea</taxon>
        <taxon>Agaonidae</taxon>
        <taxon>Agaoninae</taxon>
        <taxon>Ceratosolen</taxon>
    </lineage>
</organism>
<accession>A0AAJ7DYK8</accession>
<dbReference type="Gene3D" id="1.20.120.850">
    <property type="entry name" value="SWI2/SNF2 ATPases, N-terminal domain"/>
    <property type="match status" value="1"/>
</dbReference>
<reference evidence="14" key="1">
    <citation type="submission" date="2025-08" db="UniProtKB">
        <authorList>
            <consortium name="RefSeq"/>
        </authorList>
    </citation>
    <scope>IDENTIFICATION</scope>
</reference>
<evidence type="ECO:0000256" key="8">
    <source>
        <dbReference type="ARBA" id="ARBA00024776"/>
    </source>
</evidence>
<evidence type="ECO:0000256" key="3">
    <source>
        <dbReference type="ARBA" id="ARBA00022618"/>
    </source>
</evidence>
<dbReference type="PROSITE" id="PS51192">
    <property type="entry name" value="HELICASE_ATP_BIND_1"/>
    <property type="match status" value="1"/>
</dbReference>
<feature type="domain" description="Helicase C-terminal" evidence="12">
    <location>
        <begin position="569"/>
        <end position="727"/>
    </location>
</feature>
<comment type="subunit">
    <text evidence="1">Interacts (via N-terminus) with spn-A/Rad51.</text>
</comment>
<dbReference type="GO" id="GO:0005524">
    <property type="term" value="F:ATP binding"/>
    <property type="evidence" value="ECO:0007669"/>
    <property type="project" value="InterPro"/>
</dbReference>
<dbReference type="InterPro" id="IPR000330">
    <property type="entry name" value="SNF2_N"/>
</dbReference>
<dbReference type="GO" id="GO:0051301">
    <property type="term" value="P:cell division"/>
    <property type="evidence" value="ECO:0007669"/>
    <property type="project" value="UniProtKB-KW"/>
</dbReference>
<name>A0AAJ7DYK8_9HYME</name>
<comment type="function">
    <text evidence="8">Involved in mitotic DNA repair and meiotic recombination. Functions in the recombinational DNA repair pathway. Essential for interhomolog gene conversion (GC), but may have a less important role in intersister GC than spn-A/Rad51. In the presence of DNA, spn-A/Rad51 enhances the ATPase activity of okr/Rad54.</text>
</comment>
<dbReference type="CDD" id="cd18793">
    <property type="entry name" value="SF2_C_SNF"/>
    <property type="match status" value="1"/>
</dbReference>
<evidence type="ECO:0000313" key="13">
    <source>
        <dbReference type="Proteomes" id="UP000695007"/>
    </source>
</evidence>
<evidence type="ECO:0000259" key="12">
    <source>
        <dbReference type="PROSITE" id="PS51194"/>
    </source>
</evidence>
<evidence type="ECO:0000256" key="9">
    <source>
        <dbReference type="ARBA" id="ARBA00029956"/>
    </source>
</evidence>
<dbReference type="PROSITE" id="PS51194">
    <property type="entry name" value="HELICASE_CTER"/>
    <property type="match status" value="1"/>
</dbReference>
<dbReference type="RefSeq" id="XP_011501179.1">
    <property type="nucleotide sequence ID" value="XM_011502877.1"/>
</dbReference>
<dbReference type="InterPro" id="IPR014001">
    <property type="entry name" value="Helicase_ATP-bd"/>
</dbReference>
<dbReference type="GO" id="GO:0015616">
    <property type="term" value="F:DNA translocase activity"/>
    <property type="evidence" value="ECO:0007669"/>
    <property type="project" value="TreeGrafter"/>
</dbReference>
<dbReference type="GO" id="GO:0000724">
    <property type="term" value="P:double-strand break repair via homologous recombination"/>
    <property type="evidence" value="ECO:0007669"/>
    <property type="project" value="TreeGrafter"/>
</dbReference>
<dbReference type="GeneID" id="105364847"/>
<dbReference type="Pfam" id="PF00271">
    <property type="entry name" value="Helicase_C"/>
    <property type="match status" value="1"/>
</dbReference>
<dbReference type="Gene3D" id="3.40.50.10810">
    <property type="entry name" value="Tandem AAA-ATPase domain"/>
    <property type="match status" value="1"/>
</dbReference>